<dbReference type="AlphaFoldDB" id="A0A517YK19"/>
<accession>A0A517YK19</accession>
<organism evidence="1 2">
    <name type="scientific">Anatilimnocola aggregata</name>
    <dbReference type="NCBI Taxonomy" id="2528021"/>
    <lineage>
        <taxon>Bacteria</taxon>
        <taxon>Pseudomonadati</taxon>
        <taxon>Planctomycetota</taxon>
        <taxon>Planctomycetia</taxon>
        <taxon>Pirellulales</taxon>
        <taxon>Pirellulaceae</taxon>
        <taxon>Anatilimnocola</taxon>
    </lineage>
</organism>
<evidence type="ECO:0000313" key="2">
    <source>
        <dbReference type="Proteomes" id="UP000315017"/>
    </source>
</evidence>
<evidence type="ECO:0000313" key="1">
    <source>
        <dbReference type="EMBL" id="QDU30566.1"/>
    </source>
</evidence>
<sequence length="82" mass="9510">MEFIDYSWLIIIRQVSKDEMSRDLGHMQPAWEKLQLQQIDGDEIWEFDCDAHLPHPLAGCSGFLLKRGGQVVNHLVISRSFI</sequence>
<name>A0A517YK19_9BACT</name>
<dbReference type="Proteomes" id="UP000315017">
    <property type="component" value="Chromosome"/>
</dbReference>
<reference evidence="1 2" key="1">
    <citation type="submission" date="2019-02" db="EMBL/GenBank/DDBJ databases">
        <title>Deep-cultivation of Planctomycetes and their phenomic and genomic characterization uncovers novel biology.</title>
        <authorList>
            <person name="Wiegand S."/>
            <person name="Jogler M."/>
            <person name="Boedeker C."/>
            <person name="Pinto D."/>
            <person name="Vollmers J."/>
            <person name="Rivas-Marin E."/>
            <person name="Kohn T."/>
            <person name="Peeters S.H."/>
            <person name="Heuer A."/>
            <person name="Rast P."/>
            <person name="Oberbeckmann S."/>
            <person name="Bunk B."/>
            <person name="Jeske O."/>
            <person name="Meyerdierks A."/>
            <person name="Storesund J.E."/>
            <person name="Kallscheuer N."/>
            <person name="Luecker S."/>
            <person name="Lage O.M."/>
            <person name="Pohl T."/>
            <person name="Merkel B.J."/>
            <person name="Hornburger P."/>
            <person name="Mueller R.-W."/>
            <person name="Bruemmer F."/>
            <person name="Labrenz M."/>
            <person name="Spormann A.M."/>
            <person name="Op den Camp H."/>
            <person name="Overmann J."/>
            <person name="Amann R."/>
            <person name="Jetten M.S.M."/>
            <person name="Mascher T."/>
            <person name="Medema M.H."/>
            <person name="Devos D.P."/>
            <person name="Kaster A.-K."/>
            <person name="Ovreas L."/>
            <person name="Rohde M."/>
            <person name="Galperin M.Y."/>
            <person name="Jogler C."/>
        </authorList>
    </citation>
    <scope>NUCLEOTIDE SEQUENCE [LARGE SCALE GENOMIC DNA]</scope>
    <source>
        <strain evidence="1 2">ETA_A8</strain>
    </source>
</reference>
<gene>
    <name evidence="1" type="ORF">ETAA8_57120</name>
</gene>
<keyword evidence="2" id="KW-1185">Reference proteome</keyword>
<dbReference type="RefSeq" id="WP_145096264.1">
    <property type="nucleotide sequence ID" value="NZ_CP036274.1"/>
</dbReference>
<dbReference type="EMBL" id="CP036274">
    <property type="protein sequence ID" value="QDU30566.1"/>
    <property type="molecule type" value="Genomic_DNA"/>
</dbReference>
<dbReference type="KEGG" id="aagg:ETAA8_57120"/>
<proteinExistence type="predicted"/>
<dbReference type="OrthoDB" id="5297568at2"/>
<protein>
    <submittedName>
        <fullName evidence="1">Uncharacterized protein</fullName>
    </submittedName>
</protein>